<dbReference type="SUPFAM" id="SSF159006">
    <property type="entry name" value="YopX-like"/>
    <property type="match status" value="1"/>
</dbReference>
<evidence type="ECO:0000313" key="2">
    <source>
        <dbReference type="EMBL" id="DAF52028.1"/>
    </source>
</evidence>
<dbReference type="InterPro" id="IPR023385">
    <property type="entry name" value="YopX-like_C"/>
</dbReference>
<dbReference type="Gene3D" id="2.30.30.290">
    <property type="entry name" value="YopX-like domains"/>
    <property type="match status" value="1"/>
</dbReference>
<accession>A0A8S5SLT1</accession>
<organism evidence="2">
    <name type="scientific">Myoviridae sp. ctPoO4</name>
    <dbReference type="NCBI Taxonomy" id="2827685"/>
    <lineage>
        <taxon>Viruses</taxon>
        <taxon>Duplodnaviria</taxon>
        <taxon>Heunggongvirae</taxon>
        <taxon>Uroviricota</taxon>
        <taxon>Caudoviricetes</taxon>
    </lineage>
</organism>
<reference evidence="2" key="1">
    <citation type="journal article" date="2021" name="Proc. Natl. Acad. Sci. U.S.A.">
        <title>A Catalog of Tens of Thousands of Viruses from Human Metagenomes Reveals Hidden Associations with Chronic Diseases.</title>
        <authorList>
            <person name="Tisza M.J."/>
            <person name="Buck C.B."/>
        </authorList>
    </citation>
    <scope>NUCLEOTIDE SEQUENCE</scope>
    <source>
        <strain evidence="2">CtPoO4</strain>
    </source>
</reference>
<dbReference type="InterPro" id="IPR019096">
    <property type="entry name" value="YopX_protein"/>
</dbReference>
<dbReference type="EMBL" id="BK032629">
    <property type="protein sequence ID" value="DAF52028.1"/>
    <property type="molecule type" value="Genomic_DNA"/>
</dbReference>
<feature type="domain" description="YopX protein" evidence="1">
    <location>
        <begin position="16"/>
        <end position="143"/>
    </location>
</feature>
<proteinExistence type="predicted"/>
<sequence length="151" mass="17175">MNLKLLKYNVMVRKIKFRGKDIDTGEWRYGYLSFFYTAGRDKNGFILTDKAQIYSPEDGCCYDVLAETVGQFTGLFDKNGKEIYEGDILLMSEDDGCMIYNKVGIKDGCFGYIGEVNGELIPFCHCDVIEEVVGNIFDNPNLLNNEEDNVQ</sequence>
<name>A0A8S5SLT1_9CAUD</name>
<protein>
    <submittedName>
        <fullName evidence="2">YopX protein</fullName>
    </submittedName>
</protein>
<evidence type="ECO:0000259" key="1">
    <source>
        <dbReference type="Pfam" id="PF09643"/>
    </source>
</evidence>
<dbReference type="Pfam" id="PF09643">
    <property type="entry name" value="YopX"/>
    <property type="match status" value="1"/>
</dbReference>